<accession>A0A0X3BPW1</accession>
<dbReference type="Pfam" id="PF16289">
    <property type="entry name" value="PIN_12"/>
    <property type="match status" value="1"/>
</dbReference>
<dbReference type="Proteomes" id="UP000069850">
    <property type="component" value="Chromosome 1"/>
</dbReference>
<dbReference type="GeneID" id="27138388"/>
<protein>
    <submittedName>
        <fullName evidence="3">DUF4935 domain-containing protein</fullName>
    </submittedName>
</protein>
<dbReference type="InterPro" id="IPR032557">
    <property type="entry name" value="DUF4935"/>
</dbReference>
<evidence type="ECO:0000313" key="4">
    <source>
        <dbReference type="Proteomes" id="UP000069850"/>
    </source>
</evidence>
<dbReference type="KEGG" id="mema:MMAB1_2855"/>
<dbReference type="AlphaFoldDB" id="A0A0X3BPW1"/>
<dbReference type="EMBL" id="LT158599">
    <property type="protein sequence ID" value="CVK34068.1"/>
    <property type="molecule type" value="Genomic_DNA"/>
</dbReference>
<reference evidence="2 4" key="1">
    <citation type="submission" date="2016-01" db="EMBL/GenBank/DDBJ databases">
        <authorList>
            <person name="Manzoor S."/>
        </authorList>
    </citation>
    <scope>NUCLEOTIDE SEQUENCE [LARGE SCALE GENOMIC DNA]</scope>
    <source>
        <strain evidence="2">Methanoculleus sp MAB1</strain>
    </source>
</reference>
<dbReference type="OrthoDB" id="106487at2157"/>
<evidence type="ECO:0000259" key="1">
    <source>
        <dbReference type="Pfam" id="PF16289"/>
    </source>
</evidence>
<dbReference type="EMBL" id="JABMJE010000029">
    <property type="protein sequence ID" value="NQS77747.1"/>
    <property type="molecule type" value="Genomic_DNA"/>
</dbReference>
<proteinExistence type="predicted"/>
<dbReference type="RefSeq" id="WP_062265279.1">
    <property type="nucleotide sequence ID" value="NZ_DAIMMY010000015.1"/>
</dbReference>
<organism evidence="2 4">
    <name type="scientific">Methanoculleus bourgensis</name>
    <dbReference type="NCBI Taxonomy" id="83986"/>
    <lineage>
        <taxon>Archaea</taxon>
        <taxon>Methanobacteriati</taxon>
        <taxon>Methanobacteriota</taxon>
        <taxon>Stenosarchaea group</taxon>
        <taxon>Methanomicrobia</taxon>
        <taxon>Methanomicrobiales</taxon>
        <taxon>Methanomicrobiaceae</taxon>
        <taxon>Methanoculleus</taxon>
    </lineage>
</organism>
<dbReference type="Proteomes" id="UP000737555">
    <property type="component" value="Unassembled WGS sequence"/>
</dbReference>
<gene>
    <name evidence="3" type="ORF">HQQ74_03345</name>
    <name evidence="2" type="ORF">MMAB1_2855</name>
</gene>
<name>A0A0X3BPW1_9EURY</name>
<reference evidence="3" key="2">
    <citation type="submission" date="2020-05" db="EMBL/GenBank/DDBJ databases">
        <title>The first insight into the ecology of ammonia-tolerant syntrophic propionate oxidizing bacteria.</title>
        <authorList>
            <person name="Singh A."/>
            <person name="Schnurer A."/>
            <person name="Westerholm M."/>
        </authorList>
    </citation>
    <scope>NUCLEOTIDE SEQUENCE</scope>
    <source>
        <strain evidence="3">MAG54</strain>
    </source>
</reference>
<feature type="domain" description="DUF4935" evidence="1">
    <location>
        <begin position="4"/>
        <end position="183"/>
    </location>
</feature>
<sequence>MTCVCIDTNLFLELYGTDEDPGEIFADIGALKEYLVFPDIIFDEFLRNRSKVLDRIADDLRKRETGEVLLPSILRESPKVAALQRTGEDYNRVVWALYDSIQGMIIDPAADPVARAFRDLARDPAVRVFRRTEDLITRAHRRKLLGNPPKSPGTDTIGDEVIWETLLANLDEDLILVTRDRTYRYRTAYLTEEYRERTGGALAITDRVSDALKITGRPPSPALVRFEGRDEKSAG</sequence>
<evidence type="ECO:0000313" key="3">
    <source>
        <dbReference type="EMBL" id="NQS77747.1"/>
    </source>
</evidence>
<evidence type="ECO:0000313" key="2">
    <source>
        <dbReference type="EMBL" id="CVK34068.1"/>
    </source>
</evidence>